<keyword evidence="1" id="KW-0175">Coiled coil</keyword>
<feature type="compositionally biased region" description="Basic residues" evidence="2">
    <location>
        <begin position="786"/>
        <end position="804"/>
    </location>
</feature>
<dbReference type="Gene3D" id="2.40.70.10">
    <property type="entry name" value="Acid Proteases"/>
    <property type="match status" value="1"/>
</dbReference>
<dbReference type="PANTHER" id="PTHR33223">
    <property type="entry name" value="CCHC-TYPE DOMAIN-CONTAINING PROTEIN"/>
    <property type="match status" value="1"/>
</dbReference>
<evidence type="ECO:0000256" key="2">
    <source>
        <dbReference type="SAM" id="MobiDB-lite"/>
    </source>
</evidence>
<feature type="region of interest" description="Disordered" evidence="2">
    <location>
        <begin position="1082"/>
        <end position="1150"/>
    </location>
</feature>
<dbReference type="InterPro" id="IPR005162">
    <property type="entry name" value="Retrotrans_gag_dom"/>
</dbReference>
<evidence type="ECO:0000313" key="4">
    <source>
        <dbReference type="EMBL" id="KAK4394164.1"/>
    </source>
</evidence>
<feature type="compositionally biased region" description="Acidic residues" evidence="2">
    <location>
        <begin position="314"/>
        <end position="323"/>
    </location>
</feature>
<dbReference type="GO" id="GO:0003676">
    <property type="term" value="F:nucleic acid binding"/>
    <property type="evidence" value="ECO:0007669"/>
    <property type="project" value="InterPro"/>
</dbReference>
<dbReference type="InterPro" id="IPR021109">
    <property type="entry name" value="Peptidase_aspartic_dom_sf"/>
</dbReference>
<sequence length="1184" mass="134434">MWSAPAIFLPSGSITTWNDLKRQFLEKYFPASRATTIRKEISGIRQFGGESLFEYWGRFNELVKSCPHHQIPDHLLIQYFYEGLSSMDRKLIDAASGGALFNKTPTEARNLISIMASNTQQFGTRYDDPPRRIERTQHVKACGICTSSEHVTDMCPTLQEGPTKHADAIGGFSGQQQRRYDPFSNTYNPGWKDHPNLSYGAESQNFQSPQYRPPMPPPSNPKQANPAIATKCSAISTEYSNEYQNLESQMSQLASSVNKLESQGKLPSQTVINPKQNASAIVLRSGKELQENTDENGTKRGHAQKRKPEKEVEIQQDQDDETKEDNPKVLVTRPPFPERYPATQGFSRNYAPAKVSSRGTNGPISCLPRRSSRRCLVQVNELVFPVDFYVLDMREDNSPSSTSILLGRPFLKTARTKIDVHSGTLSMEFDGEIIKFNIYDSMRYPSDIPTALLVDIVDPIVQALSSTNSEDHAPDLELKELPKLLKYAYLGENNTLLVIISSKLNPLEEEKLIRVLREYKEAIGWTIADIKVAPANQDKTTFTCPFGTFAYRRMPFGLCNAPATFQRCMDKKGTENLVADHLSRLVTNNDPSPLNDEFPDEHLHIVRGIPPWYADLVNFLVTGTLPRDLSRARKDKIRSEAKYFVWDDPYLWKFYSDQIIRRVSTAYHPQTNGQAEISNREIKSILEKTVNPNRKDWNTCLDDALWAYLDEAGGQRKLELQELEEIRNVAYENSKIYKEKAKAFHDRIISQKEFNIRQKVLLYHSKLKLFPNLLLPLSVPTLSGTKNHKSPSSTKHRPTNHHHNPHDNNTAGKTSWNRHRLRHGPSPPLTVLAQPLPPPTRPISAADPTTRTAAAASTSFGLMTHQTTPPEHQQQPYPTADPSLRSHRRLRHSPIFAAQLRFHRLQPLPSAGLSHPPPREFYTTFEFTTPQSLTLDTPNVVKFRLMGKEFSMTLTDFNIALGFTTTDLARTHEYQNSLCDYRDDFNAIKEWKDLAIDPLIYHPSRSKAHNLKNPVLKYVHHFLAFNFSGRQDTSAIKLGVFYPDLHLACNLEPLDMACLSRMGLVTYNGNFFEFVNAEKSSTTPSRRSLVDESDDTEEETENDQTENDEEEESDASEASQEETEDASKDEVEERNDTHMEDVVGTATHQQTTLDDIARRIARMEANLIDLFEHVGLTPRRPPTP</sequence>
<dbReference type="Pfam" id="PF03732">
    <property type="entry name" value="Retrotrans_gag"/>
    <property type="match status" value="1"/>
</dbReference>
<dbReference type="SUPFAM" id="SSF53098">
    <property type="entry name" value="Ribonuclease H-like"/>
    <property type="match status" value="1"/>
</dbReference>
<dbReference type="Gene3D" id="3.10.10.10">
    <property type="entry name" value="HIV Type 1 Reverse Transcriptase, subunit A, domain 1"/>
    <property type="match status" value="1"/>
</dbReference>
<keyword evidence="5" id="KW-1185">Reference proteome</keyword>
<evidence type="ECO:0000313" key="5">
    <source>
        <dbReference type="Proteomes" id="UP001289374"/>
    </source>
</evidence>
<feature type="compositionally biased region" description="Basic and acidic residues" evidence="2">
    <location>
        <begin position="1125"/>
        <end position="1141"/>
    </location>
</feature>
<dbReference type="Gene3D" id="3.30.420.10">
    <property type="entry name" value="Ribonuclease H-like superfamily/Ribonuclease H"/>
    <property type="match status" value="1"/>
</dbReference>
<feature type="compositionally biased region" description="Pro residues" evidence="2">
    <location>
        <begin position="211"/>
        <end position="220"/>
    </location>
</feature>
<dbReference type="InterPro" id="IPR012337">
    <property type="entry name" value="RNaseH-like_sf"/>
</dbReference>
<feature type="coiled-coil region" evidence="1">
    <location>
        <begin position="236"/>
        <end position="263"/>
    </location>
</feature>
<dbReference type="Gene3D" id="3.30.70.270">
    <property type="match status" value="1"/>
</dbReference>
<feature type="region of interest" description="Disordered" evidence="2">
    <location>
        <begin position="783"/>
        <end position="855"/>
    </location>
</feature>
<dbReference type="Proteomes" id="UP001289374">
    <property type="component" value="Unassembled WGS sequence"/>
</dbReference>
<organism evidence="4 5">
    <name type="scientific">Sesamum angolense</name>
    <dbReference type="NCBI Taxonomy" id="2727404"/>
    <lineage>
        <taxon>Eukaryota</taxon>
        <taxon>Viridiplantae</taxon>
        <taxon>Streptophyta</taxon>
        <taxon>Embryophyta</taxon>
        <taxon>Tracheophyta</taxon>
        <taxon>Spermatophyta</taxon>
        <taxon>Magnoliopsida</taxon>
        <taxon>eudicotyledons</taxon>
        <taxon>Gunneridae</taxon>
        <taxon>Pentapetalae</taxon>
        <taxon>asterids</taxon>
        <taxon>lamiids</taxon>
        <taxon>Lamiales</taxon>
        <taxon>Pedaliaceae</taxon>
        <taxon>Sesamum</taxon>
    </lineage>
</organism>
<dbReference type="EMBL" id="JACGWL010000010">
    <property type="protein sequence ID" value="KAK4394164.1"/>
    <property type="molecule type" value="Genomic_DNA"/>
</dbReference>
<name>A0AAE1WIW6_9LAMI</name>
<comment type="caution">
    <text evidence="4">The sequence shown here is derived from an EMBL/GenBank/DDBJ whole genome shotgun (WGS) entry which is preliminary data.</text>
</comment>
<dbReference type="SUPFAM" id="SSF56672">
    <property type="entry name" value="DNA/RNA polymerases"/>
    <property type="match status" value="1"/>
</dbReference>
<dbReference type="PANTHER" id="PTHR33223:SF3">
    <property type="match status" value="1"/>
</dbReference>
<protein>
    <recommendedName>
        <fullName evidence="3">Retrotransposon gag domain-containing protein</fullName>
    </recommendedName>
</protein>
<reference evidence="4" key="1">
    <citation type="submission" date="2020-06" db="EMBL/GenBank/DDBJ databases">
        <authorList>
            <person name="Li T."/>
            <person name="Hu X."/>
            <person name="Zhang T."/>
            <person name="Song X."/>
            <person name="Zhang H."/>
            <person name="Dai N."/>
            <person name="Sheng W."/>
            <person name="Hou X."/>
            <person name="Wei L."/>
        </authorList>
    </citation>
    <scope>NUCLEOTIDE SEQUENCE</scope>
    <source>
        <strain evidence="4">K16</strain>
        <tissue evidence="4">Leaf</tissue>
    </source>
</reference>
<dbReference type="InterPro" id="IPR043128">
    <property type="entry name" value="Rev_trsase/Diguanyl_cyclase"/>
</dbReference>
<feature type="region of interest" description="Disordered" evidence="2">
    <location>
        <begin position="285"/>
        <end position="344"/>
    </location>
</feature>
<feature type="domain" description="Retrotransposon gag" evidence="3">
    <location>
        <begin position="10"/>
        <end position="85"/>
    </location>
</feature>
<evidence type="ECO:0000259" key="3">
    <source>
        <dbReference type="Pfam" id="PF03732"/>
    </source>
</evidence>
<feature type="compositionally biased region" description="Acidic residues" evidence="2">
    <location>
        <begin position="1091"/>
        <end position="1124"/>
    </location>
</feature>
<proteinExistence type="predicted"/>
<gene>
    <name evidence="4" type="ORF">Sango_1887200</name>
</gene>
<reference evidence="4" key="2">
    <citation type="journal article" date="2024" name="Plant">
        <title>Genomic evolution and insights into agronomic trait innovations of Sesamum species.</title>
        <authorList>
            <person name="Miao H."/>
            <person name="Wang L."/>
            <person name="Qu L."/>
            <person name="Liu H."/>
            <person name="Sun Y."/>
            <person name="Le M."/>
            <person name="Wang Q."/>
            <person name="Wei S."/>
            <person name="Zheng Y."/>
            <person name="Lin W."/>
            <person name="Duan Y."/>
            <person name="Cao H."/>
            <person name="Xiong S."/>
            <person name="Wang X."/>
            <person name="Wei L."/>
            <person name="Li C."/>
            <person name="Ma Q."/>
            <person name="Ju M."/>
            <person name="Zhao R."/>
            <person name="Li G."/>
            <person name="Mu C."/>
            <person name="Tian Q."/>
            <person name="Mei H."/>
            <person name="Zhang T."/>
            <person name="Gao T."/>
            <person name="Zhang H."/>
        </authorList>
    </citation>
    <scope>NUCLEOTIDE SEQUENCE</scope>
    <source>
        <strain evidence="4">K16</strain>
    </source>
</reference>
<dbReference type="InterPro" id="IPR036397">
    <property type="entry name" value="RNaseH_sf"/>
</dbReference>
<feature type="compositionally biased region" description="Low complexity" evidence="2">
    <location>
        <begin position="844"/>
        <end position="855"/>
    </location>
</feature>
<dbReference type="AlphaFoldDB" id="A0AAE1WIW6"/>
<dbReference type="InterPro" id="IPR043502">
    <property type="entry name" value="DNA/RNA_pol_sf"/>
</dbReference>
<evidence type="ECO:0000256" key="1">
    <source>
        <dbReference type="SAM" id="Coils"/>
    </source>
</evidence>
<feature type="region of interest" description="Disordered" evidence="2">
    <location>
        <begin position="197"/>
        <end position="226"/>
    </location>
</feature>
<accession>A0AAE1WIW6</accession>